<evidence type="ECO:0000313" key="4">
    <source>
        <dbReference type="Proteomes" id="UP000295710"/>
    </source>
</evidence>
<dbReference type="EC" id="2.1.1.171" evidence="3"/>
<dbReference type="PANTHER" id="PTHR43542:SF1">
    <property type="entry name" value="METHYLTRANSFERASE"/>
    <property type="match status" value="1"/>
</dbReference>
<dbReference type="InterPro" id="IPR029063">
    <property type="entry name" value="SAM-dependent_MTases_sf"/>
</dbReference>
<name>A0A4R4FHM6_9FIRM</name>
<reference evidence="3 4" key="1">
    <citation type="journal article" date="2016" name="Nat. Microbiol.">
        <title>The Mouse Intestinal Bacterial Collection (miBC) provides host-specific insight into cultured diversity and functional potential of the gut microbiota.</title>
        <authorList>
            <person name="Lagkouvardos I."/>
            <person name="Pukall R."/>
            <person name="Abt B."/>
            <person name="Foesel B.U."/>
            <person name="Meier-Kolthoff J.P."/>
            <person name="Kumar N."/>
            <person name="Bresciani A."/>
            <person name="Martinez I."/>
            <person name="Just S."/>
            <person name="Ziegler C."/>
            <person name="Brugiroux S."/>
            <person name="Garzetti D."/>
            <person name="Wenning M."/>
            <person name="Bui T.P."/>
            <person name="Wang J."/>
            <person name="Hugenholtz F."/>
            <person name="Plugge C.M."/>
            <person name="Peterson D.A."/>
            <person name="Hornef M.W."/>
            <person name="Baines J.F."/>
            <person name="Smidt H."/>
            <person name="Walter J."/>
            <person name="Kristiansen K."/>
            <person name="Nielsen H.B."/>
            <person name="Haller D."/>
            <person name="Overmann J."/>
            <person name="Stecher B."/>
            <person name="Clavel T."/>
        </authorList>
    </citation>
    <scope>NUCLEOTIDE SEQUENCE [LARGE SCALE GENOMIC DNA]</scope>
    <source>
        <strain evidence="3 4">DSM 28560</strain>
    </source>
</reference>
<dbReference type="PROSITE" id="PS00092">
    <property type="entry name" value="N6_MTASE"/>
    <property type="match status" value="1"/>
</dbReference>
<dbReference type="EMBL" id="SMMX01000004">
    <property type="protein sequence ID" value="TDA22363.1"/>
    <property type="molecule type" value="Genomic_DNA"/>
</dbReference>
<organism evidence="3 4">
    <name type="scientific">Extibacter muris</name>
    <dbReference type="NCBI Taxonomy" id="1796622"/>
    <lineage>
        <taxon>Bacteria</taxon>
        <taxon>Bacillati</taxon>
        <taxon>Bacillota</taxon>
        <taxon>Clostridia</taxon>
        <taxon>Lachnospirales</taxon>
        <taxon>Lachnospiraceae</taxon>
        <taxon>Extibacter</taxon>
    </lineage>
</organism>
<dbReference type="InterPro" id="IPR004398">
    <property type="entry name" value="RNA_MeTrfase_RsmD"/>
</dbReference>
<dbReference type="Proteomes" id="UP000295710">
    <property type="component" value="Unassembled WGS sequence"/>
</dbReference>
<protein>
    <submittedName>
        <fullName evidence="3">16S rRNA (Guanine(966)-N(2))-methyltransferase RsmD</fullName>
        <ecNumber evidence="3">2.1.1.171</ecNumber>
    </submittedName>
</protein>
<gene>
    <name evidence="3" type="primary">rsmD</name>
    <name evidence="3" type="ORF">E1963_06290</name>
</gene>
<dbReference type="Gene3D" id="3.40.50.150">
    <property type="entry name" value="Vaccinia Virus protein VP39"/>
    <property type="match status" value="1"/>
</dbReference>
<dbReference type="NCBIfam" id="TIGR00095">
    <property type="entry name" value="16S rRNA (guanine(966)-N(2))-methyltransferase RsmD"/>
    <property type="match status" value="1"/>
</dbReference>
<sequence length="189" mass="21318">MRVIAGSAKRLQLKTLDGMDTRPTTDRIKETLFNMISPYLYDCIFLDLFAGSGGIGIEALSRGAMEAVFVEKNPNAMACVKENLMRTRLAHKAATMSADVMTALYKLEGDKQFDFIFMDPPYGKLLEKKVLGYLSESELLADEGVIIVEASRETEFDYLEDFGFTLLKTKEYKMNKHVFIEPAGRKEIC</sequence>
<dbReference type="PIRSF" id="PIRSF004553">
    <property type="entry name" value="CHP00095"/>
    <property type="match status" value="1"/>
</dbReference>
<evidence type="ECO:0000256" key="2">
    <source>
        <dbReference type="ARBA" id="ARBA00022679"/>
    </source>
</evidence>
<dbReference type="CDD" id="cd02440">
    <property type="entry name" value="AdoMet_MTases"/>
    <property type="match status" value="1"/>
</dbReference>
<evidence type="ECO:0000256" key="1">
    <source>
        <dbReference type="ARBA" id="ARBA00022603"/>
    </source>
</evidence>
<dbReference type="InterPro" id="IPR002052">
    <property type="entry name" value="DNA_methylase_N6_adenine_CS"/>
</dbReference>
<dbReference type="RefSeq" id="WP_132276379.1">
    <property type="nucleotide sequence ID" value="NZ_JAOBST010000001.1"/>
</dbReference>
<comment type="caution">
    <text evidence="3">The sequence shown here is derived from an EMBL/GenBank/DDBJ whole genome shotgun (WGS) entry which is preliminary data.</text>
</comment>
<proteinExistence type="predicted"/>
<dbReference type="AlphaFoldDB" id="A0A4R4FHM6"/>
<dbReference type="SUPFAM" id="SSF53335">
    <property type="entry name" value="S-adenosyl-L-methionine-dependent methyltransferases"/>
    <property type="match status" value="1"/>
</dbReference>
<dbReference type="PANTHER" id="PTHR43542">
    <property type="entry name" value="METHYLTRANSFERASE"/>
    <property type="match status" value="1"/>
</dbReference>
<accession>A0A4R4FHM6</accession>
<dbReference type="GO" id="GO:0052913">
    <property type="term" value="F:16S rRNA (guanine(966)-N(2))-methyltransferase activity"/>
    <property type="evidence" value="ECO:0007669"/>
    <property type="project" value="UniProtKB-EC"/>
</dbReference>
<evidence type="ECO:0000313" key="3">
    <source>
        <dbReference type="EMBL" id="TDA22363.1"/>
    </source>
</evidence>
<dbReference type="GO" id="GO:0003676">
    <property type="term" value="F:nucleic acid binding"/>
    <property type="evidence" value="ECO:0007669"/>
    <property type="project" value="InterPro"/>
</dbReference>
<keyword evidence="4" id="KW-1185">Reference proteome</keyword>
<keyword evidence="1 3" id="KW-0489">Methyltransferase</keyword>
<dbReference type="Pfam" id="PF03602">
    <property type="entry name" value="Cons_hypoth95"/>
    <property type="match status" value="1"/>
</dbReference>
<keyword evidence="2 3" id="KW-0808">Transferase</keyword>